<dbReference type="OrthoDB" id="361174at2"/>
<dbReference type="RefSeq" id="WP_078933533.1">
    <property type="nucleotide sequence ID" value="NZ_FUWG01000012.1"/>
</dbReference>
<dbReference type="EMBL" id="FUWG01000012">
    <property type="protein sequence ID" value="SJZ55622.1"/>
    <property type="molecule type" value="Genomic_DNA"/>
</dbReference>
<protein>
    <submittedName>
        <fullName evidence="1">Uncharacterized protein</fullName>
    </submittedName>
</protein>
<name>A0A1T4LLL1_TREPO</name>
<keyword evidence="2" id="KW-1185">Reference proteome</keyword>
<evidence type="ECO:0000313" key="1">
    <source>
        <dbReference type="EMBL" id="SJZ55622.1"/>
    </source>
</evidence>
<accession>A0A1T4LLL1</accession>
<dbReference type="AlphaFoldDB" id="A0A1T4LLL1"/>
<organism evidence="1 2">
    <name type="scientific">Treponema porcinum</name>
    <dbReference type="NCBI Taxonomy" id="261392"/>
    <lineage>
        <taxon>Bacteria</taxon>
        <taxon>Pseudomonadati</taxon>
        <taxon>Spirochaetota</taxon>
        <taxon>Spirochaetia</taxon>
        <taxon>Spirochaetales</taxon>
        <taxon>Treponemataceae</taxon>
        <taxon>Treponema</taxon>
    </lineage>
</organism>
<dbReference type="STRING" id="261392.SAMN02745149_01628"/>
<sequence>MNTEELKEKFKQGVDKVVTSSKKAIGKAGVAMQDFSDKSVIRIEKHQLETKREAEYIRLGELVAARFLAEPSASVSASEDTVATIIKEISRYNEEIKKREETLAEEHPKTKDAEE</sequence>
<evidence type="ECO:0000313" key="2">
    <source>
        <dbReference type="Proteomes" id="UP000190423"/>
    </source>
</evidence>
<gene>
    <name evidence="1" type="ORF">SAMN02745149_01628</name>
</gene>
<proteinExistence type="predicted"/>
<dbReference type="Proteomes" id="UP000190423">
    <property type="component" value="Unassembled WGS sequence"/>
</dbReference>
<dbReference type="GeneID" id="78316912"/>
<reference evidence="1 2" key="1">
    <citation type="submission" date="2017-02" db="EMBL/GenBank/DDBJ databases">
        <authorList>
            <person name="Peterson S.W."/>
        </authorList>
    </citation>
    <scope>NUCLEOTIDE SEQUENCE [LARGE SCALE GENOMIC DNA]</scope>
    <source>
        <strain evidence="1 2">ATCC BAA-908</strain>
    </source>
</reference>